<dbReference type="AlphaFoldDB" id="A0A8S1VXW6"/>
<evidence type="ECO:0000313" key="2">
    <source>
        <dbReference type="Proteomes" id="UP000683925"/>
    </source>
</evidence>
<evidence type="ECO:0000313" key="1">
    <source>
        <dbReference type="EMBL" id="CAD8181681.1"/>
    </source>
</evidence>
<accession>A0A8S1VXW6</accession>
<dbReference type="EMBL" id="CAJJDP010000076">
    <property type="protein sequence ID" value="CAD8181681.1"/>
    <property type="molecule type" value="Genomic_DNA"/>
</dbReference>
<dbReference type="Proteomes" id="UP000683925">
    <property type="component" value="Unassembled WGS sequence"/>
</dbReference>
<sequence length="60" mass="7381">MLWVDAQALYLKMSMESVIWFLLRNLGLCNYQCFRRSFYQYQLLIIEFLKSSFLQDFKLN</sequence>
<protein>
    <submittedName>
        <fullName evidence="1">Uncharacterized protein</fullName>
    </submittedName>
</protein>
<reference evidence="1" key="1">
    <citation type="submission" date="2021-01" db="EMBL/GenBank/DDBJ databases">
        <authorList>
            <consortium name="Genoscope - CEA"/>
            <person name="William W."/>
        </authorList>
    </citation>
    <scope>NUCLEOTIDE SEQUENCE</scope>
</reference>
<comment type="caution">
    <text evidence="1">The sequence shown here is derived from an EMBL/GenBank/DDBJ whole genome shotgun (WGS) entry which is preliminary data.</text>
</comment>
<keyword evidence="2" id="KW-1185">Reference proteome</keyword>
<gene>
    <name evidence="1" type="ORF">POCTA_138.1.T0770167</name>
</gene>
<proteinExistence type="predicted"/>
<organism evidence="1 2">
    <name type="scientific">Paramecium octaurelia</name>
    <dbReference type="NCBI Taxonomy" id="43137"/>
    <lineage>
        <taxon>Eukaryota</taxon>
        <taxon>Sar</taxon>
        <taxon>Alveolata</taxon>
        <taxon>Ciliophora</taxon>
        <taxon>Intramacronucleata</taxon>
        <taxon>Oligohymenophorea</taxon>
        <taxon>Peniculida</taxon>
        <taxon>Parameciidae</taxon>
        <taxon>Paramecium</taxon>
    </lineage>
</organism>
<name>A0A8S1VXW6_PAROT</name>